<comment type="caution">
    <text evidence="1">The sequence shown here is derived from an EMBL/GenBank/DDBJ whole genome shotgun (WGS) entry which is preliminary data.</text>
</comment>
<dbReference type="Proteomes" id="UP000636888">
    <property type="component" value="Unassembled WGS sequence"/>
</dbReference>
<dbReference type="Pfam" id="PF05936">
    <property type="entry name" value="T6SS_VasE"/>
    <property type="match status" value="1"/>
</dbReference>
<keyword evidence="2" id="KW-1185">Reference proteome</keyword>
<sequence length="460" mass="50911">MKVDRPVFWYQGVFLQPQHFQLQDRGAGAAPIPLLKYGRPHFWGVGGFALDATALDAGVVSVPSGAFLFLDGTYVELPGNAVLPSRPFDPCLLQGKQLLLYLGLRRWNEAGENVTVITWPEEARQAETRFVTRADPEEVTDLHARGPAAQVKRLDHLLKLFWETELDAAAEYLLVPLARLEMAGSVRVTERFIPPSLVLAASEPLSRLVREMRDQMVGRTRQLGAFHKQRGPKTEFGSREMTCLLALRTLNRNIAVLSHFIESGDSVHPWEVYGTLRQAVAELAAFSAGANPVGGAEDATLLPPYDHSDLWGCFSAAQILLTRLLSQITAGPDYVVRLIHDGVYYAADLKPGQLEPGNSYFLAVRSAEESCTVLAALDSVAKLSARDQLPILSSRALPGLRLEPLVNPPPELPRNSRTLYFSIDHQDPQWDLVTKGHNLALHWDRAPEDLEVDLMILSPL</sequence>
<dbReference type="NCBIfam" id="TIGR03353">
    <property type="entry name" value="VI_chp_4"/>
    <property type="match status" value="1"/>
</dbReference>
<accession>A0A8J7IN68</accession>
<reference evidence="1" key="1">
    <citation type="submission" date="2020-12" db="EMBL/GenBank/DDBJ databases">
        <title>Geomonas sp. Red875, isolated from river sediment.</title>
        <authorList>
            <person name="Xu Z."/>
            <person name="Zhang Z."/>
            <person name="Masuda Y."/>
            <person name="Itoh H."/>
            <person name="Senoo K."/>
        </authorList>
    </citation>
    <scope>NUCLEOTIDE SEQUENCE</scope>
    <source>
        <strain evidence="1">Red875</strain>
    </source>
</reference>
<evidence type="ECO:0000313" key="1">
    <source>
        <dbReference type="EMBL" id="MBJ6724533.1"/>
    </source>
</evidence>
<dbReference type="AlphaFoldDB" id="A0A8J7IN68"/>
<dbReference type="PANTHER" id="PTHR35566">
    <property type="entry name" value="BLR3599 PROTEIN"/>
    <property type="match status" value="1"/>
</dbReference>
<dbReference type="PANTHER" id="PTHR35566:SF1">
    <property type="entry name" value="TYPE VI SECRETION SYSTEM BASEPLATE COMPONENT TSSK1"/>
    <property type="match status" value="1"/>
</dbReference>
<dbReference type="InterPro" id="IPR010263">
    <property type="entry name" value="T6SS_TssK"/>
</dbReference>
<organism evidence="1 2">
    <name type="scientific">Geomesophilobacter sediminis</name>
    <dbReference type="NCBI Taxonomy" id="2798584"/>
    <lineage>
        <taxon>Bacteria</taxon>
        <taxon>Pseudomonadati</taxon>
        <taxon>Thermodesulfobacteriota</taxon>
        <taxon>Desulfuromonadia</taxon>
        <taxon>Geobacterales</taxon>
        <taxon>Geobacteraceae</taxon>
        <taxon>Geomesophilobacter</taxon>
    </lineage>
</organism>
<evidence type="ECO:0000313" key="2">
    <source>
        <dbReference type="Proteomes" id="UP000636888"/>
    </source>
</evidence>
<dbReference type="EMBL" id="JAEMHM010000005">
    <property type="protein sequence ID" value="MBJ6724533.1"/>
    <property type="molecule type" value="Genomic_DNA"/>
</dbReference>
<proteinExistence type="predicted"/>
<gene>
    <name evidence="1" type="primary">tssK</name>
    <name evidence="1" type="ORF">JFN93_07435</name>
</gene>
<protein>
    <submittedName>
        <fullName evidence="1">Type VI secretion system baseplate subunit TssK</fullName>
    </submittedName>
</protein>
<name>A0A8J7IN68_9BACT</name>